<evidence type="ECO:0000256" key="1">
    <source>
        <dbReference type="ARBA" id="ARBA00004141"/>
    </source>
</evidence>
<feature type="domain" description="Major facilitator superfamily (MFS) profile" evidence="7">
    <location>
        <begin position="96"/>
        <end position="545"/>
    </location>
</feature>
<evidence type="ECO:0000256" key="6">
    <source>
        <dbReference type="SAM" id="Phobius"/>
    </source>
</evidence>
<dbReference type="OMA" id="YQWITIT"/>
<dbReference type="PROSITE" id="PS50850">
    <property type="entry name" value="MFS"/>
    <property type="match status" value="1"/>
</dbReference>
<evidence type="ECO:0000256" key="4">
    <source>
        <dbReference type="ARBA" id="ARBA00023136"/>
    </source>
</evidence>
<dbReference type="GO" id="GO:0016020">
    <property type="term" value="C:membrane"/>
    <property type="evidence" value="ECO:0007669"/>
    <property type="project" value="UniProtKB-SubCell"/>
</dbReference>
<evidence type="ECO:0000256" key="5">
    <source>
        <dbReference type="SAM" id="MobiDB-lite"/>
    </source>
</evidence>
<proteinExistence type="predicted"/>
<dbReference type="GO" id="GO:0022857">
    <property type="term" value="F:transmembrane transporter activity"/>
    <property type="evidence" value="ECO:0007669"/>
    <property type="project" value="InterPro"/>
</dbReference>
<feature type="transmembrane region" description="Helical" evidence="6">
    <location>
        <begin position="429"/>
        <end position="450"/>
    </location>
</feature>
<keyword evidence="2 6" id="KW-0812">Transmembrane</keyword>
<evidence type="ECO:0000256" key="2">
    <source>
        <dbReference type="ARBA" id="ARBA00022692"/>
    </source>
</evidence>
<evidence type="ECO:0000313" key="8">
    <source>
        <dbReference type="Proteomes" id="UP000694843"/>
    </source>
</evidence>
<keyword evidence="3 6" id="KW-1133">Transmembrane helix</keyword>
<feature type="region of interest" description="Disordered" evidence="5">
    <location>
        <begin position="582"/>
        <end position="601"/>
    </location>
</feature>
<dbReference type="InterPro" id="IPR020846">
    <property type="entry name" value="MFS_dom"/>
</dbReference>
<protein>
    <submittedName>
        <fullName evidence="9">Organic cation transporter protein</fullName>
    </submittedName>
</protein>
<evidence type="ECO:0000256" key="3">
    <source>
        <dbReference type="ARBA" id="ARBA00022989"/>
    </source>
</evidence>
<keyword evidence="4 6" id="KW-0472">Membrane</keyword>
<feature type="transmembrane region" description="Helical" evidence="6">
    <location>
        <begin position="401"/>
        <end position="422"/>
    </location>
</feature>
<dbReference type="AlphaFoldDB" id="A0A8B7NNY4"/>
<feature type="transmembrane region" description="Helical" evidence="6">
    <location>
        <begin position="456"/>
        <end position="480"/>
    </location>
</feature>
<dbReference type="InterPro" id="IPR005828">
    <property type="entry name" value="MFS_sugar_transport-like"/>
</dbReference>
<feature type="transmembrane region" description="Helical" evidence="6">
    <location>
        <begin position="263"/>
        <end position="281"/>
    </location>
</feature>
<feature type="transmembrane region" description="Helical" evidence="6">
    <location>
        <begin position="367"/>
        <end position="389"/>
    </location>
</feature>
<dbReference type="CDD" id="cd17317">
    <property type="entry name" value="MFS_SLC22"/>
    <property type="match status" value="1"/>
</dbReference>
<organism evidence="8 9">
    <name type="scientific">Hyalella azteca</name>
    <name type="common">Amphipod</name>
    <dbReference type="NCBI Taxonomy" id="294128"/>
    <lineage>
        <taxon>Eukaryota</taxon>
        <taxon>Metazoa</taxon>
        <taxon>Ecdysozoa</taxon>
        <taxon>Arthropoda</taxon>
        <taxon>Crustacea</taxon>
        <taxon>Multicrustacea</taxon>
        <taxon>Malacostraca</taxon>
        <taxon>Eumalacostraca</taxon>
        <taxon>Peracarida</taxon>
        <taxon>Amphipoda</taxon>
        <taxon>Senticaudata</taxon>
        <taxon>Talitrida</taxon>
        <taxon>Talitroidea</taxon>
        <taxon>Hyalellidae</taxon>
        <taxon>Hyalella</taxon>
    </lineage>
</organism>
<dbReference type="SUPFAM" id="SSF103473">
    <property type="entry name" value="MFS general substrate transporter"/>
    <property type="match status" value="1"/>
</dbReference>
<dbReference type="Gene3D" id="1.20.1250.20">
    <property type="entry name" value="MFS general substrate transporter like domains"/>
    <property type="match status" value="1"/>
</dbReference>
<name>A0A8B7NNY4_HYAAZ</name>
<dbReference type="GeneID" id="108672281"/>
<evidence type="ECO:0000313" key="9">
    <source>
        <dbReference type="RefSeq" id="XP_018015412.1"/>
    </source>
</evidence>
<dbReference type="RefSeq" id="XP_018015412.1">
    <property type="nucleotide sequence ID" value="XM_018159923.2"/>
</dbReference>
<dbReference type="PANTHER" id="PTHR24064">
    <property type="entry name" value="SOLUTE CARRIER FAMILY 22 MEMBER"/>
    <property type="match status" value="1"/>
</dbReference>
<dbReference type="Pfam" id="PF00083">
    <property type="entry name" value="Sugar_tr"/>
    <property type="match status" value="1"/>
</dbReference>
<feature type="transmembrane region" description="Helical" evidence="6">
    <location>
        <begin position="492"/>
        <end position="510"/>
    </location>
</feature>
<reference evidence="9" key="1">
    <citation type="submission" date="2025-08" db="UniProtKB">
        <authorList>
            <consortium name="RefSeq"/>
        </authorList>
    </citation>
    <scope>IDENTIFICATION</scope>
    <source>
        <tissue evidence="9">Whole organism</tissue>
    </source>
</reference>
<dbReference type="KEGG" id="hazt:108672281"/>
<feature type="transmembrane region" description="Helical" evidence="6">
    <location>
        <begin position="25"/>
        <end position="50"/>
    </location>
</feature>
<dbReference type="OrthoDB" id="2544694at2759"/>
<sequence length="601" mass="65931">MLCSPSDQMTAKFEDLLSQVDSGPWTWMVFALCSVWGLFGAMQAVSVVFLTPAVAHWCHVNELHNTSWTMDQIKNISIPWNTETSSYSSCSQYSKNYSALSVLPYEQALVYNVTSTSPCRAWDYDTSVFRSTVVSEWDLVCDRSYLRSLVQSAFMMGIFVGSPVNGFLADRFGRKKIQSVSLFIFLAVAALAAVVSWFPAFLLCRFLMAFSGHCVYLTSYIIAVETCSVRHRGTIGILFSVPFALGVILLPGFAYLIRDWRHLYLAISLPVVLLIANTILLPESPRWLIQKGLSKKAAEELQRAARWNGQKPLDSIWLAAAIAEIHASSQEIASPADEHETSDVEVSDRGSSMSFLAALKMLFSSRFIITVTVILSFVWFTCTLVYYGIILNSGNLSADPFVYTALGGVVELPGYLLGAPVVRRIGRRLTLISSLFITSAAILGPLVAASGDKTSWWFLALVLVGKMTVTAGFQVLYLYTSELYPTCIRTQGLGLTSMLGRLGAILSPVITSNLGAVHWSIPSLIFGLTSAGAGLLTCLLPETTQLGLPDTVHEMETLHRKKSGCDEDRHVDDTLLATAEQDVGQSFSKRDNEASDSVNSL</sequence>
<comment type="subcellular location">
    <subcellularLocation>
        <location evidence="1">Membrane</location>
        <topology evidence="1">Multi-pass membrane protein</topology>
    </subcellularLocation>
</comment>
<feature type="transmembrane region" description="Helical" evidence="6">
    <location>
        <begin position="235"/>
        <end position="257"/>
    </location>
</feature>
<dbReference type="InterPro" id="IPR036259">
    <property type="entry name" value="MFS_trans_sf"/>
</dbReference>
<feature type="transmembrane region" description="Helical" evidence="6">
    <location>
        <begin position="180"/>
        <end position="200"/>
    </location>
</feature>
<dbReference type="Proteomes" id="UP000694843">
    <property type="component" value="Unplaced"/>
</dbReference>
<feature type="transmembrane region" description="Helical" evidence="6">
    <location>
        <begin position="206"/>
        <end position="223"/>
    </location>
</feature>
<evidence type="ECO:0000259" key="7">
    <source>
        <dbReference type="PROSITE" id="PS50850"/>
    </source>
</evidence>
<accession>A0A8B7NNY4</accession>
<gene>
    <name evidence="9" type="primary">LOC108672281</name>
</gene>
<keyword evidence="8" id="KW-1185">Reference proteome</keyword>